<evidence type="ECO:0000256" key="1">
    <source>
        <dbReference type="SAM" id="Phobius"/>
    </source>
</evidence>
<name>A0A6B0SRB4_9EURY</name>
<gene>
    <name evidence="2" type="ORF">GRX01_01815</name>
</gene>
<sequence length="86" mass="8823">MPHRTGVSHAVAALAAMVSASYLKDVLKHLVSARDLVAYANAVGVQLADQVGVASATDTVAGVAAVGLLVVLTFVWGWAYHHSVIG</sequence>
<proteinExistence type="predicted"/>
<keyword evidence="1" id="KW-0472">Membrane</keyword>
<keyword evidence="1" id="KW-0812">Transmembrane</keyword>
<feature type="transmembrane region" description="Helical" evidence="1">
    <location>
        <begin position="60"/>
        <end position="80"/>
    </location>
</feature>
<keyword evidence="1" id="KW-1133">Transmembrane helix</keyword>
<protein>
    <submittedName>
        <fullName evidence="2">Uncharacterized protein</fullName>
    </submittedName>
</protein>
<dbReference type="Proteomes" id="UP000437065">
    <property type="component" value="Unassembled WGS sequence"/>
</dbReference>
<keyword evidence="3" id="KW-1185">Reference proteome</keyword>
<dbReference type="AlphaFoldDB" id="A0A6B0SRB4"/>
<comment type="caution">
    <text evidence="2">The sequence shown here is derived from an EMBL/GenBank/DDBJ whole genome shotgun (WGS) entry which is preliminary data.</text>
</comment>
<evidence type="ECO:0000313" key="2">
    <source>
        <dbReference type="EMBL" id="MXR40096.1"/>
    </source>
</evidence>
<dbReference type="RefSeq" id="WP_159662813.1">
    <property type="nucleotide sequence ID" value="NZ_WUUS01000001.1"/>
</dbReference>
<dbReference type="EMBL" id="WUUS01000001">
    <property type="protein sequence ID" value="MXR40096.1"/>
    <property type="molecule type" value="Genomic_DNA"/>
</dbReference>
<reference evidence="2 3" key="1">
    <citation type="submission" date="2019-12" db="EMBL/GenBank/DDBJ databases">
        <title>Isolation and characterization of three novel carbon monoxide-oxidizing members of Halobacteria from salione crusts and soils.</title>
        <authorList>
            <person name="Myers M.R."/>
            <person name="King G.M."/>
        </authorList>
    </citation>
    <scope>NUCLEOTIDE SEQUENCE [LARGE SCALE GENOMIC DNA]</scope>
    <source>
        <strain evidence="2 3">WSA2</strain>
    </source>
</reference>
<accession>A0A6B0SRB4</accession>
<evidence type="ECO:0000313" key="3">
    <source>
        <dbReference type="Proteomes" id="UP000437065"/>
    </source>
</evidence>
<organism evidence="2 3">
    <name type="scientific">Halobaculum saliterrae</name>
    <dbReference type="NCBI Taxonomy" id="2073113"/>
    <lineage>
        <taxon>Archaea</taxon>
        <taxon>Methanobacteriati</taxon>
        <taxon>Methanobacteriota</taxon>
        <taxon>Stenosarchaea group</taxon>
        <taxon>Halobacteria</taxon>
        <taxon>Halobacteriales</taxon>
        <taxon>Haloferacaceae</taxon>
        <taxon>Halobaculum</taxon>
    </lineage>
</organism>